<feature type="region of interest" description="Disordered" evidence="1">
    <location>
        <begin position="1"/>
        <end position="55"/>
    </location>
</feature>
<dbReference type="EMBL" id="ACKY01000109">
    <property type="protein sequence ID" value="EEV87885.1"/>
    <property type="molecule type" value="Genomic_DNA"/>
</dbReference>
<dbReference type="SUPFAM" id="SSF141072">
    <property type="entry name" value="CalX-like"/>
    <property type="match status" value="2"/>
</dbReference>
<feature type="region of interest" description="Disordered" evidence="1">
    <location>
        <begin position="680"/>
        <end position="705"/>
    </location>
</feature>
<evidence type="ECO:0000313" key="3">
    <source>
        <dbReference type="EMBL" id="EEV87885.1"/>
    </source>
</evidence>
<dbReference type="RefSeq" id="WP_004142144.1">
    <property type="nucleotide sequence ID" value="NZ_GG694027.1"/>
</dbReference>
<feature type="region of interest" description="Disordered" evidence="1">
    <location>
        <begin position="407"/>
        <end position="541"/>
    </location>
</feature>
<dbReference type="Gene3D" id="2.60.40.2030">
    <property type="match status" value="2"/>
</dbReference>
<dbReference type="SUPFAM" id="SSF50939">
    <property type="entry name" value="Sialidases"/>
    <property type="match status" value="1"/>
</dbReference>
<feature type="non-terminal residue" evidence="3">
    <location>
        <position position="705"/>
    </location>
</feature>
<evidence type="ECO:0000259" key="2">
    <source>
        <dbReference type="Pfam" id="PF20579"/>
    </source>
</evidence>
<feature type="region of interest" description="Disordered" evidence="1">
    <location>
        <begin position="176"/>
        <end position="313"/>
    </location>
</feature>
<dbReference type="Proteomes" id="UP000004870">
    <property type="component" value="Unassembled WGS sequence"/>
</dbReference>
<gene>
    <name evidence="3" type="ORF">HMPREF0198_1999</name>
</gene>
<keyword evidence="4" id="KW-1185">Reference proteome</keyword>
<feature type="compositionally biased region" description="Basic and acidic residues" evidence="1">
    <location>
        <begin position="435"/>
        <end position="445"/>
    </location>
</feature>
<comment type="caution">
    <text evidence="3">The sequence shown here is derived from an EMBL/GenBank/DDBJ whole genome shotgun (WGS) entry which is preliminary data.</text>
</comment>
<feature type="domain" description="LapA adhesin" evidence="2">
    <location>
        <begin position="528"/>
        <end position="634"/>
    </location>
</feature>
<protein>
    <submittedName>
        <fullName evidence="3">Putative phage head-tail adaptor</fullName>
    </submittedName>
</protein>
<proteinExistence type="predicted"/>
<accession>C8NBX1</accession>
<feature type="compositionally biased region" description="Basic and acidic residues" evidence="1">
    <location>
        <begin position="206"/>
        <end position="217"/>
    </location>
</feature>
<sequence>DIKVDPATGKVTLPPDEVKDGTDVTATNADEAGSVSDPASGKAPNDDGNTPSEVEVASITGDKAIEGTNLTYDVTLNKAPTADTEVTLKLANGSGDVATDLGKEIEVSTDGGNTWTKVTPDADGNFKVTVPAGSTNGIKVQVPTVDDTAVEGDETIRLEGKTATQTDTVVGEGTIVDNDVTGREPPAPTVAQDPDHKGGMVITPADKADKLEVKYTDENDQPQTITVTKDPATGEWKPEGQLPSKDITVDPATGKVTLPPKDVKDGSDVTATNSIGPDSSVPAHGKADSNDVNPNPPQPNEPVVTISGSDKVNEGETATYTVKLDKPADKDVTVTVTLTHKGTEDADFTTAPDATKTLTIKAGETEAKITLEAAKDGKFEGAEHYNLSISNPQGAQLGTETSVDTQIVDVDTPPPPAVDQDPDHKGGMVITPTDGADKLEVKYTDESDQPQTITVVKDPTTGEWKPEGQLPHKDITVDPKTGKVTLPPDAVKDQSDVIAENSGGGKTSEGKGTAGEDDANQPQPVEPKVSISGDENVTEGNSATYKVTLDKPADKDITVTVTLKHGETSDADFSPAPEINKTLTIPAGKTEVEFKLNTVDDKQAEGKETYSLTLSEPKGAQLGDHTSVTTAINDATTPPPAIPQVKSVSSPQAEEGKALVYEVALDAPQADTPVELTLKNGTATLGTDTGSPIEVSTDGGTTWTE</sequence>
<evidence type="ECO:0000256" key="1">
    <source>
        <dbReference type="SAM" id="MobiDB-lite"/>
    </source>
</evidence>
<feature type="region of interest" description="Disordered" evidence="1">
    <location>
        <begin position="630"/>
        <end position="650"/>
    </location>
</feature>
<feature type="compositionally biased region" description="Basic and acidic residues" evidence="1">
    <location>
        <begin position="464"/>
        <end position="481"/>
    </location>
</feature>
<dbReference type="InterPro" id="IPR038081">
    <property type="entry name" value="CalX-like_sf"/>
</dbReference>
<dbReference type="InterPro" id="IPR046779">
    <property type="entry name" value="LapA_adhesin_dom"/>
</dbReference>
<dbReference type="HOGENOM" id="CLU_391577_0_0_6"/>
<feature type="non-terminal residue" evidence="3">
    <location>
        <position position="1"/>
    </location>
</feature>
<dbReference type="Pfam" id="PF20579">
    <property type="entry name" value="LapA"/>
    <property type="match status" value="2"/>
</dbReference>
<reference evidence="3 4" key="1">
    <citation type="submission" date="2009-08" db="EMBL/GenBank/DDBJ databases">
        <authorList>
            <person name="Qin X."/>
            <person name="Bachman B."/>
            <person name="Battles P."/>
            <person name="Bell A."/>
            <person name="Bess C."/>
            <person name="Bickham C."/>
            <person name="Chaboub L."/>
            <person name="Chen D."/>
            <person name="Coyle M."/>
            <person name="Deiros D.R."/>
            <person name="Dinh H."/>
            <person name="Forbes L."/>
            <person name="Fowler G."/>
            <person name="Francisco L."/>
            <person name="Fu Q."/>
            <person name="Gubbala S."/>
            <person name="Hale W."/>
            <person name="Han Y."/>
            <person name="Hemphill L."/>
            <person name="Highlander S.K."/>
            <person name="Hirani K."/>
            <person name="Hogues M."/>
            <person name="Jackson L."/>
            <person name="Jakkamsetti A."/>
            <person name="Javaid M."/>
            <person name="Jiang H."/>
            <person name="Korchina V."/>
            <person name="Kovar C."/>
            <person name="Lara F."/>
            <person name="Lee S."/>
            <person name="Mata R."/>
            <person name="Mathew T."/>
            <person name="Moen C."/>
            <person name="Morales K."/>
            <person name="Munidasa M."/>
            <person name="Nazareth L."/>
            <person name="Ngo R."/>
            <person name="Nguyen L."/>
            <person name="Okwuonu G."/>
            <person name="Ongeri F."/>
            <person name="Patil S."/>
            <person name="Petrosino J."/>
            <person name="Pham C."/>
            <person name="Pham P."/>
            <person name="Pu L.-L."/>
            <person name="Puazo M."/>
            <person name="Raj R."/>
            <person name="Reid J."/>
            <person name="Rouhana J."/>
            <person name="Saada N."/>
            <person name="Shang Y."/>
            <person name="Simmons D."/>
            <person name="Thornton R."/>
            <person name="Warren J."/>
            <person name="Weissenberger G."/>
            <person name="Zhang J."/>
            <person name="Zhang L."/>
            <person name="Zhou C."/>
            <person name="Zhu D."/>
            <person name="Muzny D."/>
            <person name="Worley K."/>
            <person name="Gibbs R."/>
        </authorList>
    </citation>
    <scope>NUCLEOTIDE SEQUENCE [LARGE SCALE GENOMIC DNA]</scope>
    <source>
        <strain evidence="4">ATCC 15826 / DSM 8339 / NCTC 10426 / 6573</strain>
    </source>
</reference>
<organism evidence="3 4">
    <name type="scientific">Cardiobacterium hominis (strain ATCC 15826 / DSM 8339 / NCTC 10426 / 6573)</name>
    <dbReference type="NCBI Taxonomy" id="638300"/>
    <lineage>
        <taxon>Bacteria</taxon>
        <taxon>Pseudomonadati</taxon>
        <taxon>Pseudomonadota</taxon>
        <taxon>Gammaproteobacteria</taxon>
        <taxon>Cardiobacteriales</taxon>
        <taxon>Cardiobacteriaceae</taxon>
        <taxon>Cardiobacterium</taxon>
    </lineage>
</organism>
<name>C8NBX1_CARH6</name>
<evidence type="ECO:0000313" key="4">
    <source>
        <dbReference type="Proteomes" id="UP000004870"/>
    </source>
</evidence>
<dbReference type="AlphaFoldDB" id="C8NBX1"/>
<feature type="domain" description="LapA adhesin" evidence="2">
    <location>
        <begin position="304"/>
        <end position="407"/>
    </location>
</feature>
<dbReference type="InterPro" id="IPR036278">
    <property type="entry name" value="Sialidase_sf"/>
</dbReference>
<feature type="compositionally biased region" description="Polar residues" evidence="1">
    <location>
        <begin position="680"/>
        <end position="690"/>
    </location>
</feature>